<evidence type="ECO:0000313" key="3">
    <source>
        <dbReference type="Proteomes" id="UP000254841"/>
    </source>
</evidence>
<protein>
    <submittedName>
        <fullName evidence="1">Uncharacterized protein</fullName>
    </submittedName>
</protein>
<organism evidence="1 3">
    <name type="scientific">Helicobacter canis</name>
    <dbReference type="NCBI Taxonomy" id="29419"/>
    <lineage>
        <taxon>Bacteria</taxon>
        <taxon>Pseudomonadati</taxon>
        <taxon>Campylobacterota</taxon>
        <taxon>Epsilonproteobacteria</taxon>
        <taxon>Campylobacterales</taxon>
        <taxon>Helicobacteraceae</taxon>
        <taxon>Helicobacter</taxon>
    </lineage>
</organism>
<evidence type="ECO:0000313" key="1">
    <source>
        <dbReference type="EMBL" id="STO96206.1"/>
    </source>
</evidence>
<dbReference type="RefSeq" id="WP_115010588.1">
    <property type="nucleotide sequence ID" value="NZ_UGHV01000001.1"/>
</dbReference>
<dbReference type="Proteomes" id="UP000254841">
    <property type="component" value="Unassembled WGS sequence"/>
</dbReference>
<evidence type="ECO:0000313" key="2">
    <source>
        <dbReference type="EMBL" id="STO96271.1"/>
    </source>
</evidence>
<dbReference type="EMBL" id="UGHV01000001">
    <property type="protein sequence ID" value="STO96271.1"/>
    <property type="molecule type" value="Genomic_DNA"/>
</dbReference>
<accession>A0A377J311</accession>
<dbReference type="OrthoDB" id="9910480at2"/>
<proteinExistence type="predicted"/>
<reference evidence="1 3" key="1">
    <citation type="submission" date="2018-06" db="EMBL/GenBank/DDBJ databases">
        <authorList>
            <consortium name="Pathogen Informatics"/>
            <person name="Doyle S."/>
        </authorList>
    </citation>
    <scope>NUCLEOTIDE SEQUENCE [LARGE SCALE GENOMIC DNA]</scope>
    <source>
        <strain evidence="1 3">NCTC12410</strain>
    </source>
</reference>
<dbReference type="EMBL" id="UGHV01000001">
    <property type="protein sequence ID" value="STO96206.1"/>
    <property type="molecule type" value="Genomic_DNA"/>
</dbReference>
<name>A0A377J311_9HELI</name>
<sequence length="111" mass="13350">MKKQDFVNFLQSQSNITLSEYFCQNLNGFINSANESELEVLSAKILHSKKRFINDNDFLDLLKMLFWEQAGKRASTAKIQRYKGSRYEEQYLLSMYFYKKEVKERELEWIL</sequence>
<gene>
    <name evidence="1" type="ORF">NCTC12410_00015</name>
    <name evidence="2" type="ORF">NCTC12410_00080</name>
</gene>
<dbReference type="AlphaFoldDB" id="A0A377J311"/>